<feature type="transmembrane region" description="Helical" evidence="5">
    <location>
        <begin position="47"/>
        <end position="66"/>
    </location>
</feature>
<feature type="transmembrane region" description="Helical" evidence="5">
    <location>
        <begin position="271"/>
        <end position="290"/>
    </location>
</feature>
<dbReference type="AlphaFoldDB" id="V6JGR5"/>
<feature type="transmembrane region" description="Helical" evidence="5">
    <location>
        <begin position="441"/>
        <end position="461"/>
    </location>
</feature>
<evidence type="ECO:0000256" key="2">
    <source>
        <dbReference type="ARBA" id="ARBA00022692"/>
    </source>
</evidence>
<evidence type="ECO:0000313" key="8">
    <source>
        <dbReference type="Proteomes" id="UP000017984"/>
    </source>
</evidence>
<feature type="transmembrane region" description="Helical" evidence="5">
    <location>
        <begin position="133"/>
        <end position="157"/>
    </location>
</feature>
<evidence type="ECO:0000259" key="6">
    <source>
        <dbReference type="PROSITE" id="PS50928"/>
    </source>
</evidence>
<dbReference type="PANTHER" id="PTHR42744">
    <property type="entry name" value="BINDING-PROTEIN-DEPENDENT TRANSPORT SYSTEMS INNER MEMBRANE COMPONENT"/>
    <property type="match status" value="1"/>
</dbReference>
<proteinExistence type="inferred from homology"/>
<evidence type="ECO:0000256" key="5">
    <source>
        <dbReference type="RuleBase" id="RU363032"/>
    </source>
</evidence>
<evidence type="ECO:0000256" key="3">
    <source>
        <dbReference type="ARBA" id="ARBA00022989"/>
    </source>
</evidence>
<keyword evidence="5" id="KW-0813">Transport</keyword>
<keyword evidence="3 5" id="KW-1133">Transmembrane helix</keyword>
<keyword evidence="4 5" id="KW-0472">Membrane</keyword>
<feature type="transmembrane region" description="Helical" evidence="5">
    <location>
        <begin position="365"/>
        <end position="386"/>
    </location>
</feature>
<dbReference type="EMBL" id="AWQX01000385">
    <property type="protein sequence ID" value="EST19045.1"/>
    <property type="molecule type" value="Genomic_DNA"/>
</dbReference>
<dbReference type="Pfam" id="PF00528">
    <property type="entry name" value="BPD_transp_1"/>
    <property type="match status" value="2"/>
</dbReference>
<feature type="transmembrane region" description="Helical" evidence="5">
    <location>
        <begin position="516"/>
        <end position="537"/>
    </location>
</feature>
<feature type="transmembrane region" description="Helical" evidence="5">
    <location>
        <begin position="210"/>
        <end position="237"/>
    </location>
</feature>
<dbReference type="CDD" id="cd06261">
    <property type="entry name" value="TM_PBP2"/>
    <property type="match status" value="2"/>
</dbReference>
<reference evidence="7 8" key="1">
    <citation type="journal article" date="2014" name="Genome Announc.">
        <title>Draft Genome Sequence of Streptomyces roseochromogenes subsp. oscitans DS 12.976, Producer of the Aminocoumarin Antibiotic Clorobiocin.</title>
        <authorList>
            <person name="Ruckert C."/>
            <person name="Kalinowski J."/>
            <person name="Heide L."/>
            <person name="Apel A.K."/>
        </authorList>
    </citation>
    <scope>NUCLEOTIDE SEQUENCE [LARGE SCALE GENOMIC DNA]</scope>
    <source>
        <strain evidence="7 8">DS 12.976</strain>
    </source>
</reference>
<dbReference type="InterPro" id="IPR035906">
    <property type="entry name" value="MetI-like_sf"/>
</dbReference>
<dbReference type="HOGENOM" id="CLU_036171_2_0_11"/>
<evidence type="ECO:0000256" key="4">
    <source>
        <dbReference type="ARBA" id="ARBA00023136"/>
    </source>
</evidence>
<sequence>MATAGHAVVSRVWAEVFVMSIRTDNKPAESAGRTPLVARLPGRLSQFSWVDAAVAAAVLVMLYVVLRVGHGTTVAFNTHQNVKVDTDPAQLPYDAARSLLRMFAALVLSIVFTFGYAYAAAKSRRLERILIPALDILQSVPVLGFLTVAVTGFIALFPGSMLGLECASIFAIFTSQAWNMTFGFYYSLASLPRELDELSRSFGFTRWMRFWKVELPAGMIGLVWNGMMSFGGGWFFLVASEAISVDNQRYALPGVGSYAGAAITDGDLGKVGWAILTMAVMVIGVNFLFWRPLTAWAEKFKNEQSEASEVQRSVVLDFLRRSHWPQLLGRVLRPLGRALSMAGRVFGRDDRPLVVDSTRQRTGDIVFTVVAGGLILWGLLNLGHYLHDRTGLGVFGEPLLLGLATLARVMVLVALATVVWVPIGVKIGFSPRLTRIAQPVVQVLASFPANFLFPLAVWVFLRTGLSINIGGTLLMALGAQWYILFNTIAGAMAIPSDLREAMDDIGVRGWQRWRRLIIPGIFPSYVTGGITASGGAWNASIVSEVVTFGGTTLTATGLGAYIAKATESGDYPHLIAGVAVMSLYVVGLNRLLWRRLYRLAETRYSL</sequence>
<feature type="transmembrane region" description="Helical" evidence="5">
    <location>
        <begin position="574"/>
        <end position="593"/>
    </location>
</feature>
<dbReference type="InterPro" id="IPR000515">
    <property type="entry name" value="MetI-like"/>
</dbReference>
<dbReference type="Proteomes" id="UP000017984">
    <property type="component" value="Chromosome"/>
</dbReference>
<feature type="domain" description="ABC transmembrane type-1" evidence="6">
    <location>
        <begin position="406"/>
        <end position="592"/>
    </location>
</feature>
<dbReference type="Gene3D" id="1.10.3720.10">
    <property type="entry name" value="MetI-like"/>
    <property type="match status" value="2"/>
</dbReference>
<name>V6JGR5_STRRC</name>
<accession>V6JGR5</accession>
<comment type="caution">
    <text evidence="7">The sequence shown here is derived from an EMBL/GenBank/DDBJ whole genome shotgun (WGS) entry which is preliminary data.</text>
</comment>
<feature type="domain" description="ABC transmembrane type-1" evidence="6">
    <location>
        <begin position="95"/>
        <end position="289"/>
    </location>
</feature>
<evidence type="ECO:0000313" key="7">
    <source>
        <dbReference type="EMBL" id="EST19045.1"/>
    </source>
</evidence>
<dbReference type="PROSITE" id="PS50928">
    <property type="entry name" value="ABC_TM1"/>
    <property type="match status" value="2"/>
</dbReference>
<dbReference type="GO" id="GO:0055085">
    <property type="term" value="P:transmembrane transport"/>
    <property type="evidence" value="ECO:0007669"/>
    <property type="project" value="InterPro"/>
</dbReference>
<feature type="transmembrane region" description="Helical" evidence="5">
    <location>
        <begin position="169"/>
        <end position="189"/>
    </location>
</feature>
<keyword evidence="8" id="KW-1185">Reference proteome</keyword>
<feature type="transmembrane region" description="Helical" evidence="5">
    <location>
        <begin position="473"/>
        <end position="495"/>
    </location>
</feature>
<feature type="transmembrane region" description="Helical" evidence="5">
    <location>
        <begin position="99"/>
        <end position="121"/>
    </location>
</feature>
<keyword evidence="2 5" id="KW-0812">Transmembrane</keyword>
<evidence type="ECO:0000256" key="1">
    <source>
        <dbReference type="ARBA" id="ARBA00004141"/>
    </source>
</evidence>
<dbReference type="PANTHER" id="PTHR42744:SF1">
    <property type="entry name" value="BINDING-PROTEIN-DEPENDENT TRANSPORT SYSTEMS INNER MEMBRANE COMPONENT"/>
    <property type="match status" value="1"/>
</dbReference>
<protein>
    <submittedName>
        <fullName evidence="7">Sulfonate ABC transporter permease</fullName>
    </submittedName>
</protein>
<comment type="similarity">
    <text evidence="5">Belongs to the binding-protein-dependent transport system permease family.</text>
</comment>
<dbReference type="GO" id="GO:0005886">
    <property type="term" value="C:plasma membrane"/>
    <property type="evidence" value="ECO:0007669"/>
    <property type="project" value="UniProtKB-SubCell"/>
</dbReference>
<dbReference type="STRING" id="1352936.M878_43040"/>
<comment type="subcellular location">
    <subcellularLocation>
        <location evidence="5">Cell membrane</location>
        <topology evidence="5">Multi-pass membrane protein</topology>
    </subcellularLocation>
    <subcellularLocation>
        <location evidence="1">Membrane</location>
        <topology evidence="1">Multi-pass membrane protein</topology>
    </subcellularLocation>
</comment>
<dbReference type="SUPFAM" id="SSF161098">
    <property type="entry name" value="MetI-like"/>
    <property type="match status" value="2"/>
</dbReference>
<feature type="transmembrane region" description="Helical" evidence="5">
    <location>
        <begin position="406"/>
        <end position="429"/>
    </location>
</feature>
<dbReference type="PATRIC" id="fig|1352936.5.peg.8911"/>
<organism evidence="7 8">
    <name type="scientific">Streptomyces roseochromogenus subsp. oscitans DS 12.976</name>
    <dbReference type="NCBI Taxonomy" id="1352936"/>
    <lineage>
        <taxon>Bacteria</taxon>
        <taxon>Bacillati</taxon>
        <taxon>Actinomycetota</taxon>
        <taxon>Actinomycetes</taxon>
        <taxon>Kitasatosporales</taxon>
        <taxon>Streptomycetaceae</taxon>
        <taxon>Streptomyces</taxon>
    </lineage>
</organism>
<gene>
    <name evidence="7" type="ORF">M878_43040</name>
</gene>